<reference evidence="2" key="1">
    <citation type="submission" date="2022-01" db="EMBL/GenBank/DDBJ databases">
        <title>Genome Sequence Resource for Two Populations of Ditylenchus destructor, the Migratory Endoparasitic Phytonematode.</title>
        <authorList>
            <person name="Zhang H."/>
            <person name="Lin R."/>
            <person name="Xie B."/>
        </authorList>
    </citation>
    <scope>NUCLEOTIDE SEQUENCE</scope>
    <source>
        <strain evidence="2">BazhouSP</strain>
    </source>
</reference>
<feature type="coiled-coil region" evidence="1">
    <location>
        <begin position="80"/>
        <end position="107"/>
    </location>
</feature>
<dbReference type="Proteomes" id="UP001201812">
    <property type="component" value="Unassembled WGS sequence"/>
</dbReference>
<evidence type="ECO:0000313" key="3">
    <source>
        <dbReference type="Proteomes" id="UP001201812"/>
    </source>
</evidence>
<evidence type="ECO:0000256" key="1">
    <source>
        <dbReference type="SAM" id="Coils"/>
    </source>
</evidence>
<comment type="caution">
    <text evidence="2">The sequence shown here is derived from an EMBL/GenBank/DDBJ whole genome shotgun (WGS) entry which is preliminary data.</text>
</comment>
<evidence type="ECO:0000313" key="2">
    <source>
        <dbReference type="EMBL" id="KAI1726364.1"/>
    </source>
</evidence>
<dbReference type="AlphaFoldDB" id="A0AAD4RCF3"/>
<dbReference type="EMBL" id="JAKKPZ010000002">
    <property type="protein sequence ID" value="KAI1726364.1"/>
    <property type="molecule type" value="Genomic_DNA"/>
</dbReference>
<proteinExistence type="predicted"/>
<sequence length="167" mass="20426">MCELEELKWLLKESEDLIKESKLCSKVPSCPKEKALLRDRICYINDRTESLKFRFHRLWRSIYPEQDYTYLIHKIPETVRVRHNLELEELKKMLKECEDLIKESELCVEETSDPNEKYAYEYRVVQINEEITVLKNQFRKWWKRTYPNRDWNNLLRNGNSNSCFNIT</sequence>
<keyword evidence="3" id="KW-1185">Reference proteome</keyword>
<keyword evidence="1" id="KW-0175">Coiled coil</keyword>
<accession>A0AAD4RCF3</accession>
<organism evidence="2 3">
    <name type="scientific">Ditylenchus destructor</name>
    <dbReference type="NCBI Taxonomy" id="166010"/>
    <lineage>
        <taxon>Eukaryota</taxon>
        <taxon>Metazoa</taxon>
        <taxon>Ecdysozoa</taxon>
        <taxon>Nematoda</taxon>
        <taxon>Chromadorea</taxon>
        <taxon>Rhabditida</taxon>
        <taxon>Tylenchina</taxon>
        <taxon>Tylenchomorpha</taxon>
        <taxon>Sphaerularioidea</taxon>
        <taxon>Anguinidae</taxon>
        <taxon>Anguininae</taxon>
        <taxon>Ditylenchus</taxon>
    </lineage>
</organism>
<name>A0AAD4RCF3_9BILA</name>
<protein>
    <submittedName>
        <fullName evidence="2">Uncharacterized protein</fullName>
    </submittedName>
</protein>
<gene>
    <name evidence="2" type="ORF">DdX_03082</name>
</gene>